<evidence type="ECO:0000313" key="3">
    <source>
        <dbReference type="Proteomes" id="UP000663888"/>
    </source>
</evidence>
<name>A0A8H3H109_9AGAM</name>
<comment type="caution">
    <text evidence="2">The sequence shown here is derived from an EMBL/GenBank/DDBJ whole genome shotgun (WGS) entry which is preliminary data.</text>
</comment>
<dbReference type="EMBL" id="CAJMWX010001236">
    <property type="protein sequence ID" value="CAE6476518.1"/>
    <property type="molecule type" value="Genomic_DNA"/>
</dbReference>
<dbReference type="InterPro" id="IPR000210">
    <property type="entry name" value="BTB/POZ_dom"/>
</dbReference>
<evidence type="ECO:0000313" key="2">
    <source>
        <dbReference type="EMBL" id="CAE6476518.1"/>
    </source>
</evidence>
<accession>A0A8H3H109</accession>
<feature type="domain" description="BTB" evidence="1">
    <location>
        <begin position="42"/>
        <end position="108"/>
    </location>
</feature>
<protein>
    <recommendedName>
        <fullName evidence="1">BTB domain-containing protein</fullName>
    </recommendedName>
</protein>
<dbReference type="Proteomes" id="UP000663888">
    <property type="component" value="Unassembled WGS sequence"/>
</dbReference>
<gene>
    <name evidence="2" type="ORF">RDB_LOCUS117000</name>
</gene>
<reference evidence="2" key="1">
    <citation type="submission" date="2021-01" db="EMBL/GenBank/DDBJ databases">
        <authorList>
            <person name="Kaushik A."/>
        </authorList>
    </citation>
    <scope>NUCLEOTIDE SEQUENCE</scope>
    <source>
        <strain evidence="2">AG4-R118</strain>
    </source>
</reference>
<organism evidence="2 3">
    <name type="scientific">Rhizoctonia solani</name>
    <dbReference type="NCBI Taxonomy" id="456999"/>
    <lineage>
        <taxon>Eukaryota</taxon>
        <taxon>Fungi</taxon>
        <taxon>Dikarya</taxon>
        <taxon>Basidiomycota</taxon>
        <taxon>Agaricomycotina</taxon>
        <taxon>Agaricomycetes</taxon>
        <taxon>Cantharellales</taxon>
        <taxon>Ceratobasidiaceae</taxon>
        <taxon>Rhizoctonia</taxon>
    </lineage>
</organism>
<sequence length="367" mass="41372">MFRSRLVHNFRGTPIPKYSTRTMSHKMAASIDPPPAVNEGFTEGALTIRSADGINFKAHSLFLSVASPLFSDLFKSGNNNEIFRFPENAEVLAVMLKFIYPKPTPIITSMNILNDAVRVAKIYQLDNMKTRLREQLVLVDSPVSVYSNPLGALSIAATHGFTPEAELAANLASKQFNFEKGQDLKRLVDAAQGPATAELVKLTGIPLVKTRVLVDTLFHFERSPMKLCNHIDALVCTNCREAFRNYSRQSPPEWQARWALWIFDEIKDRPISEWEPHFSPSNTRRAFCQSHLSLTTYTYRKGLEYRTCTCLDAISNPTNETALQNWVDGVYKHLISRLALVKELEAPVAHNSDQLMEEGRDDAQTIV</sequence>
<dbReference type="SMART" id="SM00225">
    <property type="entry name" value="BTB"/>
    <property type="match status" value="1"/>
</dbReference>
<evidence type="ECO:0000259" key="1">
    <source>
        <dbReference type="PROSITE" id="PS50097"/>
    </source>
</evidence>
<dbReference type="InterPro" id="IPR011333">
    <property type="entry name" value="SKP1/BTB/POZ_sf"/>
</dbReference>
<dbReference type="SUPFAM" id="SSF54695">
    <property type="entry name" value="POZ domain"/>
    <property type="match status" value="1"/>
</dbReference>
<dbReference type="Gene3D" id="3.30.710.10">
    <property type="entry name" value="Potassium Channel Kv1.1, Chain A"/>
    <property type="match status" value="1"/>
</dbReference>
<dbReference type="AlphaFoldDB" id="A0A8H3H109"/>
<dbReference type="Pfam" id="PF00651">
    <property type="entry name" value="BTB"/>
    <property type="match status" value="1"/>
</dbReference>
<proteinExistence type="predicted"/>
<dbReference type="PROSITE" id="PS50097">
    <property type="entry name" value="BTB"/>
    <property type="match status" value="1"/>
</dbReference>